<keyword evidence="3" id="KW-1133">Transmembrane helix</keyword>
<protein>
    <submittedName>
        <fullName evidence="4">Uncharacterized protein</fullName>
    </submittedName>
</protein>
<organism evidence="4 5">
    <name type="scientific">Undibacterium pigrum</name>
    <dbReference type="NCBI Taxonomy" id="401470"/>
    <lineage>
        <taxon>Bacteria</taxon>
        <taxon>Pseudomonadati</taxon>
        <taxon>Pseudomonadota</taxon>
        <taxon>Betaproteobacteria</taxon>
        <taxon>Burkholderiales</taxon>
        <taxon>Oxalobacteraceae</taxon>
        <taxon>Undibacterium</taxon>
    </lineage>
</organism>
<evidence type="ECO:0000256" key="3">
    <source>
        <dbReference type="SAM" id="Phobius"/>
    </source>
</evidence>
<feature type="transmembrane region" description="Helical" evidence="3">
    <location>
        <begin position="324"/>
        <end position="344"/>
    </location>
</feature>
<comment type="caution">
    <text evidence="4">The sequence shown here is derived from an EMBL/GenBank/DDBJ whole genome shotgun (WGS) entry which is preliminary data.</text>
</comment>
<reference evidence="4 5" key="1">
    <citation type="submission" date="2018-05" db="EMBL/GenBank/DDBJ databases">
        <title>Genomic Encyclopedia of Type Strains, Phase IV (KMG-IV): sequencing the most valuable type-strain genomes for metagenomic binning, comparative biology and taxonomic classification.</title>
        <authorList>
            <person name="Goeker M."/>
        </authorList>
    </citation>
    <scope>NUCLEOTIDE SEQUENCE [LARGE SCALE GENOMIC DNA]</scope>
    <source>
        <strain evidence="4 5">DSM 19792</strain>
    </source>
</reference>
<name>A0A318ILX7_9BURK</name>
<evidence type="ECO:0000256" key="1">
    <source>
        <dbReference type="SAM" id="Coils"/>
    </source>
</evidence>
<dbReference type="Proteomes" id="UP000247792">
    <property type="component" value="Unassembled WGS sequence"/>
</dbReference>
<feature type="region of interest" description="Disordered" evidence="2">
    <location>
        <begin position="351"/>
        <end position="370"/>
    </location>
</feature>
<gene>
    <name evidence="4" type="ORF">DFR42_12121</name>
</gene>
<feature type="region of interest" description="Disordered" evidence="2">
    <location>
        <begin position="279"/>
        <end position="311"/>
    </location>
</feature>
<keyword evidence="3" id="KW-0472">Membrane</keyword>
<evidence type="ECO:0000313" key="4">
    <source>
        <dbReference type="EMBL" id="PXX35286.1"/>
    </source>
</evidence>
<proteinExistence type="predicted"/>
<evidence type="ECO:0000256" key="2">
    <source>
        <dbReference type="SAM" id="MobiDB-lite"/>
    </source>
</evidence>
<sequence>MLSEAQSMQVAVFGVTTGQECWPVSLTEFVRPYYVEASSQPPEILFIEPTASGWMFSYVNYRFIGSGGRANAHFGMSIIHPGLTPLAVGELWTIFSRLFDFFEQSGKIFARTDALSADQAPLFQFSIASFSSITDEWLPAVMSQLVQHASNIDARIYLPAATAIRPGNGTISAYVDVDEELEHFLAPLLRGEKVGIVKGMGKRSSHSKQLELSLQKATNEAKKYALRAIEAERELEKAKKELDLSNGLLKKERDARKIDEAHLNELDATIDELQYRLRTKGQSPEKLPDPSLDDRFEGLQIEPGRTDKRSDKRKIRGFSISENLLLLASILLVVTLFLIALFLMNKAKTSNHTSPEYVHTPEKPPVPASASNTRIFEADPEDNAPPVIAASISASLSASASNSAAEDNNIIREYDGPVFFRHVVSVKSKTGSEDKGQEEKKEITQLQVSEKFLIFLVKQEAGQRIGIFNEKIYQLAGVDKAAFKKCLGTDPADLGKQINKENTGKFPDLLIAPNFSQKTKIILRSKLSSKEMESCKKLS</sequence>
<accession>A0A318ILX7</accession>
<dbReference type="AlphaFoldDB" id="A0A318ILX7"/>
<feature type="compositionally biased region" description="Basic and acidic residues" evidence="2">
    <location>
        <begin position="286"/>
        <end position="297"/>
    </location>
</feature>
<keyword evidence="3" id="KW-0812">Transmembrane</keyword>
<feature type="coiled-coil region" evidence="1">
    <location>
        <begin position="207"/>
        <end position="255"/>
    </location>
</feature>
<evidence type="ECO:0000313" key="5">
    <source>
        <dbReference type="Proteomes" id="UP000247792"/>
    </source>
</evidence>
<dbReference type="EMBL" id="QJKB01000021">
    <property type="protein sequence ID" value="PXX35286.1"/>
    <property type="molecule type" value="Genomic_DNA"/>
</dbReference>
<keyword evidence="5" id="KW-1185">Reference proteome</keyword>
<keyword evidence="1" id="KW-0175">Coiled coil</keyword>